<protein>
    <submittedName>
        <fullName evidence="1">Uncharacterized protein</fullName>
    </submittedName>
</protein>
<gene>
    <name evidence="1" type="ORF">CNEB1095_LOCUS3166</name>
</gene>
<sequence length="260" mass="29675">MGSATSIYYNNNKIINKSIKMNDNVIDNQNISILQENLSVKRVSLAVSAKTLSNVTDDVEKEKLLDSFNLKINKSNHKFFISPKNSDDDRENEDTFDIIQSQSDISCSLPSSRQSSAQSSPAHGLKLQKALSFRLPKSDTLIHKLKRKLSLNEKRKTIVCEVINENDDKINTFIIETHDYKNDSSKQNYTKFHSFSISPMKSNSDSDIDSIKIKKHTCELCSLTFDDKDKFLDHTKYSKIHEIALLSLQSRLRKLNSIPQ</sequence>
<name>A0A7S0SYR1_9STRA</name>
<dbReference type="AlphaFoldDB" id="A0A7S0SYR1"/>
<accession>A0A7S0SYR1</accession>
<reference evidence="1" key="1">
    <citation type="submission" date="2021-01" db="EMBL/GenBank/DDBJ databases">
        <authorList>
            <person name="Corre E."/>
            <person name="Pelletier E."/>
            <person name="Niang G."/>
            <person name="Scheremetjew M."/>
            <person name="Finn R."/>
            <person name="Kale V."/>
            <person name="Holt S."/>
            <person name="Cochrane G."/>
            <person name="Meng A."/>
            <person name="Brown T."/>
            <person name="Cohen L."/>
        </authorList>
    </citation>
    <scope>NUCLEOTIDE SEQUENCE</scope>
    <source>
        <strain evidence="1">UTEXLB2642</strain>
    </source>
</reference>
<proteinExistence type="predicted"/>
<dbReference type="EMBL" id="HBFD01004836">
    <property type="protein sequence ID" value="CAD8719130.1"/>
    <property type="molecule type" value="Transcribed_RNA"/>
</dbReference>
<evidence type="ECO:0000313" key="1">
    <source>
        <dbReference type="EMBL" id="CAD8719130.1"/>
    </source>
</evidence>
<organism evidence="1">
    <name type="scientific">Chromulina nebulosa</name>
    <dbReference type="NCBI Taxonomy" id="96789"/>
    <lineage>
        <taxon>Eukaryota</taxon>
        <taxon>Sar</taxon>
        <taxon>Stramenopiles</taxon>
        <taxon>Ochrophyta</taxon>
        <taxon>Chrysophyceae</taxon>
        <taxon>Chromulinales</taxon>
        <taxon>Chromulinaceae</taxon>
        <taxon>Chromulina</taxon>
    </lineage>
</organism>